<dbReference type="Pfam" id="PF01037">
    <property type="entry name" value="AsnC_trans_reg"/>
    <property type="match status" value="1"/>
</dbReference>
<evidence type="ECO:0000256" key="1">
    <source>
        <dbReference type="ARBA" id="ARBA00029440"/>
    </source>
</evidence>
<feature type="domain" description="Transcription regulator AsnC/Lrp ligand binding" evidence="2">
    <location>
        <begin position="36"/>
        <end position="101"/>
    </location>
</feature>
<dbReference type="KEGG" id="tpe:Tpen_0869"/>
<accession>A1RYJ0</accession>
<dbReference type="STRING" id="368408.Tpen_0869"/>
<dbReference type="eggNOG" id="arCOG01117">
    <property type="taxonomic scope" value="Archaea"/>
</dbReference>
<dbReference type="EMBL" id="CP000505">
    <property type="protein sequence ID" value="ABL78270.1"/>
    <property type="molecule type" value="Genomic_DNA"/>
</dbReference>
<dbReference type="SUPFAM" id="SSF54909">
    <property type="entry name" value="Dimeric alpha+beta barrel"/>
    <property type="match status" value="1"/>
</dbReference>
<name>A1RYJ0_THEPD</name>
<evidence type="ECO:0000313" key="4">
    <source>
        <dbReference type="Proteomes" id="UP000000641"/>
    </source>
</evidence>
<comment type="pathway">
    <text evidence="1">Amino-acid biosynthesis.</text>
</comment>
<dbReference type="InterPro" id="IPR011008">
    <property type="entry name" value="Dimeric_a/b-barrel"/>
</dbReference>
<dbReference type="Gene3D" id="3.30.70.920">
    <property type="match status" value="1"/>
</dbReference>
<sequence length="104" mass="11628">MPAGRVRTVTYLIMLAKVMFRESMSSQNKITVFLLVNVGVGREDDVLKAIRSMEFVEEAYIVYGEYDIVAKISLPALELLDKVVTNIRKLGGVTRTSTLITSSR</sequence>
<dbReference type="Proteomes" id="UP000000641">
    <property type="component" value="Chromosome"/>
</dbReference>
<gene>
    <name evidence="3" type="ordered locus">Tpen_0869</name>
</gene>
<evidence type="ECO:0000259" key="2">
    <source>
        <dbReference type="Pfam" id="PF01037"/>
    </source>
</evidence>
<protein>
    <submittedName>
        <fullName evidence="3">Transcriptional regulator, AsnC family</fullName>
    </submittedName>
</protein>
<organism evidence="3 4">
    <name type="scientific">Thermofilum pendens (strain DSM 2475 / Hrk 5)</name>
    <dbReference type="NCBI Taxonomy" id="368408"/>
    <lineage>
        <taxon>Archaea</taxon>
        <taxon>Thermoproteota</taxon>
        <taxon>Thermoprotei</taxon>
        <taxon>Thermofilales</taxon>
        <taxon>Thermofilaceae</taxon>
        <taxon>Thermofilum</taxon>
    </lineage>
</organism>
<evidence type="ECO:0000313" key="3">
    <source>
        <dbReference type="EMBL" id="ABL78270.1"/>
    </source>
</evidence>
<dbReference type="HOGENOM" id="CLU_170329_2_2_2"/>
<dbReference type="AlphaFoldDB" id="A1RYJ0"/>
<dbReference type="InterPro" id="IPR019887">
    <property type="entry name" value="Tscrpt_reg_AsnC/Lrp_C"/>
</dbReference>
<keyword evidence="4" id="KW-1185">Reference proteome</keyword>
<proteinExistence type="predicted"/>
<reference evidence="4" key="1">
    <citation type="journal article" date="2008" name="J. Bacteriol.">
        <title>Genome sequence of Thermofilum pendens reveals an exceptional loss of biosynthetic pathways without genome reduction.</title>
        <authorList>
            <person name="Anderson I."/>
            <person name="Rodriguez J."/>
            <person name="Susanti D."/>
            <person name="Porat I."/>
            <person name="Reich C."/>
            <person name="Ulrich L.E."/>
            <person name="Elkins J.G."/>
            <person name="Mavromatis K."/>
            <person name="Lykidis A."/>
            <person name="Kim E."/>
            <person name="Thompson L.S."/>
            <person name="Nolan M."/>
            <person name="Land M."/>
            <person name="Copeland A."/>
            <person name="Lapidus A."/>
            <person name="Lucas S."/>
            <person name="Detter C."/>
            <person name="Zhulin I.B."/>
            <person name="Olsen G.J."/>
            <person name="Whitman W."/>
            <person name="Mukhopadhyay B."/>
            <person name="Bristow J."/>
            <person name="Kyrpides N."/>
        </authorList>
    </citation>
    <scope>NUCLEOTIDE SEQUENCE [LARGE SCALE GENOMIC DNA]</scope>
    <source>
        <strain evidence="4">DSM 2475 / Hrk 5</strain>
    </source>
</reference>
<dbReference type="EnsemblBacteria" id="ABL78270">
    <property type="protein sequence ID" value="ABL78270"/>
    <property type="gene ID" value="Tpen_0869"/>
</dbReference>